<dbReference type="InterPro" id="IPR051907">
    <property type="entry name" value="DoxX-like_oxidoreductase"/>
</dbReference>
<dbReference type="PANTHER" id="PTHR33452:SF1">
    <property type="entry name" value="INNER MEMBRANE PROTEIN YPHA-RELATED"/>
    <property type="match status" value="1"/>
</dbReference>
<evidence type="ECO:0000256" key="5">
    <source>
        <dbReference type="ARBA" id="ARBA00022989"/>
    </source>
</evidence>
<dbReference type="AlphaFoldDB" id="A0A2L0F9K0"/>
<dbReference type="PANTHER" id="PTHR33452">
    <property type="entry name" value="OXIDOREDUCTASE CATD-RELATED"/>
    <property type="match status" value="1"/>
</dbReference>
<dbReference type="GO" id="GO:0005886">
    <property type="term" value="C:plasma membrane"/>
    <property type="evidence" value="ECO:0007669"/>
    <property type="project" value="UniProtKB-SubCell"/>
</dbReference>
<protein>
    <recommendedName>
        <fullName evidence="10">DoxX family protein</fullName>
    </recommendedName>
</protein>
<sequence length="167" mass="17593">MDGDQRLGYPAAMSAAPRRNLLRWIAETRAPAPTVLIRLAVGSVFLSEGIQKFLFAAELGAGRFAKIGLPAPEVLGPFVGAVEILCGTFVLLGLATRLAAVPLLAVMLVALATTKIPILMKRGLWAMAHESRTDWAMLLGALFLLLVGAGPLALDARLAPKPSDRAG</sequence>
<feature type="transmembrane region" description="Helical" evidence="7">
    <location>
        <begin position="74"/>
        <end position="94"/>
    </location>
</feature>
<comment type="similarity">
    <text evidence="2">Belongs to the DoxX family.</text>
</comment>
<evidence type="ECO:0000256" key="2">
    <source>
        <dbReference type="ARBA" id="ARBA00006679"/>
    </source>
</evidence>
<dbReference type="Pfam" id="PF07681">
    <property type="entry name" value="DoxX"/>
    <property type="match status" value="1"/>
</dbReference>
<keyword evidence="6 7" id="KW-0472">Membrane</keyword>
<evidence type="ECO:0000256" key="4">
    <source>
        <dbReference type="ARBA" id="ARBA00022692"/>
    </source>
</evidence>
<dbReference type="InterPro" id="IPR032808">
    <property type="entry name" value="DoxX"/>
</dbReference>
<reference evidence="8 9" key="1">
    <citation type="submission" date="2015-09" db="EMBL/GenBank/DDBJ databases">
        <title>Sorangium comparison.</title>
        <authorList>
            <person name="Zaburannyi N."/>
            <person name="Bunk B."/>
            <person name="Overmann J."/>
            <person name="Mueller R."/>
        </authorList>
    </citation>
    <scope>NUCLEOTIDE SEQUENCE [LARGE SCALE GENOMIC DNA]</scope>
    <source>
        <strain evidence="8 9">So ce26</strain>
    </source>
</reference>
<evidence type="ECO:0000256" key="7">
    <source>
        <dbReference type="SAM" id="Phobius"/>
    </source>
</evidence>
<accession>A0A2L0F9K0</accession>
<evidence type="ECO:0000256" key="1">
    <source>
        <dbReference type="ARBA" id="ARBA00004651"/>
    </source>
</evidence>
<organism evidence="8 9">
    <name type="scientific">Sorangium cellulosum</name>
    <name type="common">Polyangium cellulosum</name>
    <dbReference type="NCBI Taxonomy" id="56"/>
    <lineage>
        <taxon>Bacteria</taxon>
        <taxon>Pseudomonadati</taxon>
        <taxon>Myxococcota</taxon>
        <taxon>Polyangia</taxon>
        <taxon>Polyangiales</taxon>
        <taxon>Polyangiaceae</taxon>
        <taxon>Sorangium</taxon>
    </lineage>
</organism>
<dbReference type="EMBL" id="CP012673">
    <property type="protein sequence ID" value="AUX48213.1"/>
    <property type="molecule type" value="Genomic_DNA"/>
</dbReference>
<evidence type="ECO:0008006" key="10">
    <source>
        <dbReference type="Google" id="ProtNLM"/>
    </source>
</evidence>
<keyword evidence="3" id="KW-1003">Cell membrane</keyword>
<proteinExistence type="inferred from homology"/>
<feature type="transmembrane region" description="Helical" evidence="7">
    <location>
        <begin position="101"/>
        <end position="120"/>
    </location>
</feature>
<evidence type="ECO:0000256" key="6">
    <source>
        <dbReference type="ARBA" id="ARBA00023136"/>
    </source>
</evidence>
<evidence type="ECO:0000313" key="9">
    <source>
        <dbReference type="Proteomes" id="UP000238348"/>
    </source>
</evidence>
<gene>
    <name evidence="8" type="ORF">SOCE26_097440</name>
</gene>
<name>A0A2L0F9K0_SORCE</name>
<evidence type="ECO:0000256" key="3">
    <source>
        <dbReference type="ARBA" id="ARBA00022475"/>
    </source>
</evidence>
<comment type="subcellular location">
    <subcellularLocation>
        <location evidence="1">Cell membrane</location>
        <topology evidence="1">Multi-pass membrane protein</topology>
    </subcellularLocation>
</comment>
<dbReference type="Proteomes" id="UP000238348">
    <property type="component" value="Chromosome"/>
</dbReference>
<keyword evidence="4 7" id="KW-0812">Transmembrane</keyword>
<evidence type="ECO:0000313" key="8">
    <source>
        <dbReference type="EMBL" id="AUX48213.1"/>
    </source>
</evidence>
<keyword evidence="5 7" id="KW-1133">Transmembrane helix</keyword>
<feature type="transmembrane region" description="Helical" evidence="7">
    <location>
        <begin position="135"/>
        <end position="154"/>
    </location>
</feature>